<dbReference type="SUPFAM" id="SSF111369">
    <property type="entry name" value="HlyD-like secretion proteins"/>
    <property type="match status" value="1"/>
</dbReference>
<organism evidence="6 7">
    <name type="scientific">Thiobacillus denitrificans</name>
    <dbReference type="NCBI Taxonomy" id="36861"/>
    <lineage>
        <taxon>Bacteria</taxon>
        <taxon>Pseudomonadati</taxon>
        <taxon>Pseudomonadota</taxon>
        <taxon>Betaproteobacteria</taxon>
        <taxon>Nitrosomonadales</taxon>
        <taxon>Thiobacillaceae</taxon>
        <taxon>Thiobacillus</taxon>
    </lineage>
</organism>
<dbReference type="Proteomes" id="UP000064243">
    <property type="component" value="Unassembled WGS sequence"/>
</dbReference>
<dbReference type="PANTHER" id="PTHR30469">
    <property type="entry name" value="MULTIDRUG RESISTANCE PROTEIN MDTA"/>
    <property type="match status" value="1"/>
</dbReference>
<gene>
    <name evidence="6" type="ORF">ABW22_04015</name>
</gene>
<dbReference type="Gene3D" id="2.40.50.100">
    <property type="match status" value="1"/>
</dbReference>
<feature type="domain" description="CusB-like beta-barrel" evidence="5">
    <location>
        <begin position="196"/>
        <end position="267"/>
    </location>
</feature>
<dbReference type="PANTHER" id="PTHR30469:SF18">
    <property type="entry name" value="RESISTANCE-NODULATION-CELL DIVISION (RND) EFFLUX MEMBRANE FUSION PROTEIN-RELATED"/>
    <property type="match status" value="1"/>
</dbReference>
<dbReference type="InterPro" id="IPR058792">
    <property type="entry name" value="Beta-barrel_RND_2"/>
</dbReference>
<evidence type="ECO:0000259" key="5">
    <source>
        <dbReference type="Pfam" id="PF25954"/>
    </source>
</evidence>
<reference evidence="6 7" key="1">
    <citation type="journal article" date="2015" name="Appl. Environ. Microbiol.">
        <title>Aerobic and Anaerobic Thiosulfate Oxidation by a Cold-Adapted, Subglacial Chemoautotroph.</title>
        <authorList>
            <person name="Harrold Z.R."/>
            <person name="Skidmore M.L."/>
            <person name="Hamilton T.L."/>
            <person name="Desch L."/>
            <person name="Amada K."/>
            <person name="van Gelder W."/>
            <person name="Glover K."/>
            <person name="Roden E.E."/>
            <person name="Boyd E.S."/>
        </authorList>
    </citation>
    <scope>NUCLEOTIDE SEQUENCE [LARGE SCALE GENOMIC DNA]</scope>
    <source>
        <strain evidence="6 7">RG</strain>
    </source>
</reference>
<dbReference type="Gene3D" id="2.40.30.170">
    <property type="match status" value="1"/>
</dbReference>
<dbReference type="OrthoDB" id="9806939at2"/>
<feature type="domain" description="Multidrug resistance protein MdtA-like barrel-sandwich hybrid" evidence="4">
    <location>
        <begin position="49"/>
        <end position="184"/>
    </location>
</feature>
<dbReference type="Pfam" id="PF25954">
    <property type="entry name" value="Beta-barrel_RND_2"/>
    <property type="match status" value="1"/>
</dbReference>
<evidence type="ECO:0000256" key="2">
    <source>
        <dbReference type="SAM" id="SignalP"/>
    </source>
</evidence>
<dbReference type="STRING" id="1123392.GCA_000376425_02023"/>
<protein>
    <submittedName>
        <fullName evidence="6">RND transporter</fullName>
    </submittedName>
</protein>
<dbReference type="InterPro" id="IPR006143">
    <property type="entry name" value="RND_pump_MFP"/>
</dbReference>
<comment type="similarity">
    <text evidence="1">Belongs to the membrane fusion protein (MFP) (TC 8.A.1) family.</text>
</comment>
<evidence type="ECO:0000313" key="6">
    <source>
        <dbReference type="EMBL" id="KVW97279.1"/>
    </source>
</evidence>
<feature type="chain" id="PRO_5007177182" evidence="2">
    <location>
        <begin position="21"/>
        <end position="346"/>
    </location>
</feature>
<feature type="domain" description="Multidrug resistance protein MdtA-like alpha-helical hairpin" evidence="3">
    <location>
        <begin position="92"/>
        <end position="150"/>
    </location>
</feature>
<evidence type="ECO:0000256" key="1">
    <source>
        <dbReference type="ARBA" id="ARBA00009477"/>
    </source>
</evidence>
<proteinExistence type="inferred from homology"/>
<dbReference type="Gene3D" id="2.40.420.20">
    <property type="match status" value="1"/>
</dbReference>
<sequence length="346" mass="36140">MLNPTRLLACLILASPSAWAALPFAVAPVTYQMVDTGHSTEATVEAVKQSTIAAQVAGRVSAVNFDAGDYVKAGSVIVRLSAQELSAAVAGSQAQVAQADAALANARANYQRQQQLFQQKFISQAALDRATAEFRAAEAAARAARAGVGQTAAVSSYTVITAPYSGVVAARHVEVGETVAPGTPLMTGFDPKDMRVIADIPQYKLAEIKASPRVAVEIPSLNKWIDATGVTVLPSADAATHTVKVRIDLPASLEGVIPGMFARAHFSVGSARKLTIPSTAVVHRTELSAVYVVKDDRVNLRQIRLGTPNGRGQVEVLAGLNPGDVIALDPVKAGIYAKSTANQPAK</sequence>
<keyword evidence="7" id="KW-1185">Reference proteome</keyword>
<evidence type="ECO:0000259" key="4">
    <source>
        <dbReference type="Pfam" id="PF25917"/>
    </source>
</evidence>
<accession>A0A125BD20</accession>
<dbReference type="Pfam" id="PF25917">
    <property type="entry name" value="BSH_RND"/>
    <property type="match status" value="1"/>
</dbReference>
<dbReference type="RefSeq" id="WP_059752175.1">
    <property type="nucleotide sequence ID" value="NZ_LDUG01000016.1"/>
</dbReference>
<dbReference type="EMBL" id="LDUG01000016">
    <property type="protein sequence ID" value="KVW97279.1"/>
    <property type="molecule type" value="Genomic_DNA"/>
</dbReference>
<evidence type="ECO:0000259" key="3">
    <source>
        <dbReference type="Pfam" id="PF25876"/>
    </source>
</evidence>
<dbReference type="InterPro" id="IPR058624">
    <property type="entry name" value="MdtA-like_HH"/>
</dbReference>
<dbReference type="GO" id="GO:1990281">
    <property type="term" value="C:efflux pump complex"/>
    <property type="evidence" value="ECO:0007669"/>
    <property type="project" value="TreeGrafter"/>
</dbReference>
<dbReference type="Pfam" id="PF25876">
    <property type="entry name" value="HH_MFP_RND"/>
    <property type="match status" value="1"/>
</dbReference>
<name>A0A125BD20_THIDE</name>
<dbReference type="InterPro" id="IPR058625">
    <property type="entry name" value="MdtA-like_BSH"/>
</dbReference>
<comment type="caution">
    <text evidence="6">The sequence shown here is derived from an EMBL/GenBank/DDBJ whole genome shotgun (WGS) entry which is preliminary data.</text>
</comment>
<keyword evidence="2" id="KW-0732">Signal</keyword>
<feature type="signal peptide" evidence="2">
    <location>
        <begin position="1"/>
        <end position="20"/>
    </location>
</feature>
<dbReference type="Gene3D" id="1.10.287.470">
    <property type="entry name" value="Helix hairpin bin"/>
    <property type="match status" value="1"/>
</dbReference>
<dbReference type="PATRIC" id="fig|36861.3.peg.254"/>
<dbReference type="NCBIfam" id="TIGR01730">
    <property type="entry name" value="RND_mfp"/>
    <property type="match status" value="1"/>
</dbReference>
<dbReference type="GO" id="GO:0015562">
    <property type="term" value="F:efflux transmembrane transporter activity"/>
    <property type="evidence" value="ECO:0007669"/>
    <property type="project" value="TreeGrafter"/>
</dbReference>
<evidence type="ECO:0000313" key="7">
    <source>
        <dbReference type="Proteomes" id="UP000064243"/>
    </source>
</evidence>
<dbReference type="AlphaFoldDB" id="A0A125BD20"/>